<comment type="caution">
    <text evidence="1">The sequence shown here is derived from an EMBL/GenBank/DDBJ whole genome shotgun (WGS) entry which is preliminary data.</text>
</comment>
<evidence type="ECO:0000313" key="1">
    <source>
        <dbReference type="EMBL" id="KAH7031125.1"/>
    </source>
</evidence>
<gene>
    <name evidence="1" type="ORF">B0I36DRAFT_323244</name>
</gene>
<proteinExistence type="predicted"/>
<dbReference type="EMBL" id="JAGTJQ010000005">
    <property type="protein sequence ID" value="KAH7031125.1"/>
    <property type="molecule type" value="Genomic_DNA"/>
</dbReference>
<organism evidence="1 2">
    <name type="scientific">Microdochium trichocladiopsis</name>
    <dbReference type="NCBI Taxonomy" id="1682393"/>
    <lineage>
        <taxon>Eukaryota</taxon>
        <taxon>Fungi</taxon>
        <taxon>Dikarya</taxon>
        <taxon>Ascomycota</taxon>
        <taxon>Pezizomycotina</taxon>
        <taxon>Sordariomycetes</taxon>
        <taxon>Xylariomycetidae</taxon>
        <taxon>Xylariales</taxon>
        <taxon>Microdochiaceae</taxon>
        <taxon>Microdochium</taxon>
    </lineage>
</organism>
<dbReference type="AlphaFoldDB" id="A0A9P8Y9F7"/>
<sequence>MSGVTQRSLLTVVATVSHLCTLGLVIASTRRVAGAHKDDGASVSSFFLSRGCLTYCALQRGDHDEDGVYLWRLFEWCKY</sequence>
<protein>
    <submittedName>
        <fullName evidence="1">Uncharacterized protein</fullName>
    </submittedName>
</protein>
<keyword evidence="2" id="KW-1185">Reference proteome</keyword>
<dbReference type="Proteomes" id="UP000756346">
    <property type="component" value="Unassembled WGS sequence"/>
</dbReference>
<reference evidence="1" key="1">
    <citation type="journal article" date="2021" name="Nat. Commun.">
        <title>Genetic determinants of endophytism in the Arabidopsis root mycobiome.</title>
        <authorList>
            <person name="Mesny F."/>
            <person name="Miyauchi S."/>
            <person name="Thiergart T."/>
            <person name="Pickel B."/>
            <person name="Atanasova L."/>
            <person name="Karlsson M."/>
            <person name="Huettel B."/>
            <person name="Barry K.W."/>
            <person name="Haridas S."/>
            <person name="Chen C."/>
            <person name="Bauer D."/>
            <person name="Andreopoulos W."/>
            <person name="Pangilinan J."/>
            <person name="LaButti K."/>
            <person name="Riley R."/>
            <person name="Lipzen A."/>
            <person name="Clum A."/>
            <person name="Drula E."/>
            <person name="Henrissat B."/>
            <person name="Kohler A."/>
            <person name="Grigoriev I.V."/>
            <person name="Martin F.M."/>
            <person name="Hacquard S."/>
        </authorList>
    </citation>
    <scope>NUCLEOTIDE SEQUENCE</scope>
    <source>
        <strain evidence="1">MPI-CAGE-CH-0230</strain>
    </source>
</reference>
<dbReference type="RefSeq" id="XP_046012805.1">
    <property type="nucleotide sequence ID" value="XM_046153940.1"/>
</dbReference>
<dbReference type="GeneID" id="70183486"/>
<evidence type="ECO:0000313" key="2">
    <source>
        <dbReference type="Proteomes" id="UP000756346"/>
    </source>
</evidence>
<accession>A0A9P8Y9F7</accession>
<name>A0A9P8Y9F7_9PEZI</name>